<accession>A0A3T0I1V5</accession>
<dbReference type="CDD" id="cd03801">
    <property type="entry name" value="GT4_PimA-like"/>
    <property type="match status" value="1"/>
</dbReference>
<evidence type="ECO:0000313" key="3">
    <source>
        <dbReference type="EMBL" id="AZU63336.1"/>
    </source>
</evidence>
<reference evidence="3 4" key="1">
    <citation type="submission" date="2017-07" db="EMBL/GenBank/DDBJ databases">
        <title>The complete genome sequence of Bacillus mesonae strain H20-5, an efficient strain improving plant abiotic stress resistance.</title>
        <authorList>
            <person name="Kim S.Y."/>
            <person name="Song H."/>
            <person name="Sang M.K."/>
            <person name="Weon H.-Y."/>
            <person name="Song J."/>
        </authorList>
    </citation>
    <scope>NUCLEOTIDE SEQUENCE [LARGE SCALE GENOMIC DNA]</scope>
    <source>
        <strain evidence="3 4">H20-5</strain>
    </source>
</reference>
<feature type="domain" description="Glycosyltransferase subfamily 4-like N-terminal" evidence="2">
    <location>
        <begin position="35"/>
        <end position="207"/>
    </location>
</feature>
<dbReference type="PANTHER" id="PTHR45947">
    <property type="entry name" value="SULFOQUINOVOSYL TRANSFERASE SQD2"/>
    <property type="match status" value="1"/>
</dbReference>
<dbReference type="InterPro" id="IPR001296">
    <property type="entry name" value="Glyco_trans_1"/>
</dbReference>
<dbReference type="PANTHER" id="PTHR45947:SF3">
    <property type="entry name" value="SULFOQUINOVOSYL TRANSFERASE SQD2"/>
    <property type="match status" value="1"/>
</dbReference>
<dbReference type="KEGG" id="nmk:CHR53_19855"/>
<dbReference type="InterPro" id="IPR028098">
    <property type="entry name" value="Glyco_trans_4-like_N"/>
</dbReference>
<sequence length="414" mass="46190">MVNAVTEKAELNHQSVHQWQLKILLLCWEYPPNVVGGLSRHVFCLAVQLAGQGHEVHVLTAGNGRLPGYEKTNGVHVHRVNPINAHDEHFLVWIGGLNLAMAFKGEQLAEELKFDLIHAHDWLVGAAGIALKEVLGIPLLTTIHATEHGRNNGIHNEIQQFIHEQELALMSASEEMIVCSQYMKESLMNIFHIEEKKMMVIPNGIEPPRNEIEEESVFPELTKRKYIFSIGRMVKEKGFETIIKAAEMAKEREYNYFFIVAGKGPLLETYKRQVEERGLAQQVAFIGSVTDEERDALIKGSEMIVVPSVYEPFGIVALEGMIQDKPVIVSNAGGMKGIVRHLQTGLLMNPGDAQSLLDQIGFLVNNRKTACEIGINGGKVARGLYGWGRIAAETSRLMEDMVLNTRANMNETTQ</sequence>
<dbReference type="SUPFAM" id="SSF53756">
    <property type="entry name" value="UDP-Glycosyltransferase/glycogen phosphorylase"/>
    <property type="match status" value="1"/>
</dbReference>
<dbReference type="Pfam" id="PF13439">
    <property type="entry name" value="Glyco_transf_4"/>
    <property type="match status" value="1"/>
</dbReference>
<keyword evidence="3" id="KW-0378">Hydrolase</keyword>
<dbReference type="Pfam" id="PF00534">
    <property type="entry name" value="Glycos_transf_1"/>
    <property type="match status" value="1"/>
</dbReference>
<name>A0A3T0I1V5_9BACI</name>
<feature type="domain" description="Glycosyl transferase family 1" evidence="1">
    <location>
        <begin position="218"/>
        <end position="377"/>
    </location>
</feature>
<protein>
    <submittedName>
        <fullName evidence="3">Glycoside hydrolase</fullName>
    </submittedName>
</protein>
<evidence type="ECO:0000259" key="2">
    <source>
        <dbReference type="Pfam" id="PF13439"/>
    </source>
</evidence>
<dbReference type="STRING" id="1193713.GCA_001636315_00824"/>
<dbReference type="EMBL" id="CP022572">
    <property type="protein sequence ID" value="AZU63336.1"/>
    <property type="molecule type" value="Genomic_DNA"/>
</dbReference>
<evidence type="ECO:0000259" key="1">
    <source>
        <dbReference type="Pfam" id="PF00534"/>
    </source>
</evidence>
<dbReference type="GO" id="GO:0016757">
    <property type="term" value="F:glycosyltransferase activity"/>
    <property type="evidence" value="ECO:0007669"/>
    <property type="project" value="InterPro"/>
</dbReference>
<keyword evidence="4" id="KW-1185">Reference proteome</keyword>
<evidence type="ECO:0000313" key="4">
    <source>
        <dbReference type="Proteomes" id="UP000282892"/>
    </source>
</evidence>
<dbReference type="Proteomes" id="UP000282892">
    <property type="component" value="Chromosome"/>
</dbReference>
<gene>
    <name evidence="3" type="ORF">CHR53_19855</name>
</gene>
<dbReference type="Gene3D" id="3.40.50.2000">
    <property type="entry name" value="Glycogen Phosphorylase B"/>
    <property type="match status" value="2"/>
</dbReference>
<dbReference type="InterPro" id="IPR050194">
    <property type="entry name" value="Glycosyltransferase_grp1"/>
</dbReference>
<dbReference type="AlphaFoldDB" id="A0A3T0I1V5"/>
<dbReference type="GO" id="GO:0016787">
    <property type="term" value="F:hydrolase activity"/>
    <property type="evidence" value="ECO:0007669"/>
    <property type="project" value="UniProtKB-KW"/>
</dbReference>
<dbReference type="OrthoDB" id="9803279at2"/>
<dbReference type="RefSeq" id="WP_127488066.1">
    <property type="nucleotide sequence ID" value="NZ_CP022572.1"/>
</dbReference>
<organism evidence="3 4">
    <name type="scientific">Neobacillus mesonae</name>
    <dbReference type="NCBI Taxonomy" id="1193713"/>
    <lineage>
        <taxon>Bacteria</taxon>
        <taxon>Bacillati</taxon>
        <taxon>Bacillota</taxon>
        <taxon>Bacilli</taxon>
        <taxon>Bacillales</taxon>
        <taxon>Bacillaceae</taxon>
        <taxon>Neobacillus</taxon>
    </lineage>
</organism>
<proteinExistence type="predicted"/>